<dbReference type="InterPro" id="IPR000847">
    <property type="entry name" value="LysR_HTH_N"/>
</dbReference>
<dbReference type="InterPro" id="IPR050389">
    <property type="entry name" value="LysR-type_TF"/>
</dbReference>
<protein>
    <submittedName>
        <fullName evidence="6">LysR family transcriptional regulator</fullName>
    </submittedName>
</protein>
<organism evidence="6 7">
    <name type="scientific">Tritonibacter mobilis F1926</name>
    <dbReference type="NCBI Taxonomy" id="1265309"/>
    <lineage>
        <taxon>Bacteria</taxon>
        <taxon>Pseudomonadati</taxon>
        <taxon>Pseudomonadota</taxon>
        <taxon>Alphaproteobacteria</taxon>
        <taxon>Rhodobacterales</taxon>
        <taxon>Paracoccaceae</taxon>
        <taxon>Tritonibacter</taxon>
    </lineage>
</organism>
<dbReference type="Pfam" id="PF03466">
    <property type="entry name" value="LysR_substrate"/>
    <property type="match status" value="1"/>
</dbReference>
<dbReference type="KEGG" id="rmb:K529_010175"/>
<feature type="domain" description="HTH lysR-type" evidence="5">
    <location>
        <begin position="12"/>
        <end position="66"/>
    </location>
</feature>
<proteinExistence type="inferred from homology"/>
<dbReference type="InterPro" id="IPR036390">
    <property type="entry name" value="WH_DNA-bd_sf"/>
</dbReference>
<reference evidence="6 7" key="1">
    <citation type="journal article" date="2016" name="ISME J.">
        <title>Global occurrence and heterogeneity of the Roseobacter-clade species Ruegeria mobilis.</title>
        <authorList>
            <person name="Sonnenschein E."/>
            <person name="Gram L."/>
        </authorList>
    </citation>
    <scope>NUCLEOTIDE SEQUENCE [LARGE SCALE GENOMIC DNA]</scope>
    <source>
        <strain evidence="6 7">F1926</strain>
    </source>
</reference>
<name>A0A1B1A3H3_9RHOB</name>
<accession>A0A1B1A3H3</accession>
<comment type="similarity">
    <text evidence="1">Belongs to the LysR transcriptional regulatory family.</text>
</comment>
<gene>
    <name evidence="6" type="ORF">K529_010175</name>
</gene>
<keyword evidence="4" id="KW-0804">Transcription</keyword>
<dbReference type="GO" id="GO:0003677">
    <property type="term" value="F:DNA binding"/>
    <property type="evidence" value="ECO:0007669"/>
    <property type="project" value="UniProtKB-KW"/>
</dbReference>
<dbReference type="Gene3D" id="1.10.10.10">
    <property type="entry name" value="Winged helix-like DNA-binding domain superfamily/Winged helix DNA-binding domain"/>
    <property type="match status" value="1"/>
</dbReference>
<evidence type="ECO:0000313" key="6">
    <source>
        <dbReference type="EMBL" id="ANP41129.1"/>
    </source>
</evidence>
<dbReference type="SUPFAM" id="SSF53850">
    <property type="entry name" value="Periplasmic binding protein-like II"/>
    <property type="match status" value="1"/>
</dbReference>
<evidence type="ECO:0000256" key="2">
    <source>
        <dbReference type="ARBA" id="ARBA00023015"/>
    </source>
</evidence>
<dbReference type="Proteomes" id="UP000013243">
    <property type="component" value="Chromosome"/>
</dbReference>
<evidence type="ECO:0000313" key="7">
    <source>
        <dbReference type="Proteomes" id="UP000013243"/>
    </source>
</evidence>
<dbReference type="PROSITE" id="PS50931">
    <property type="entry name" value="HTH_LYSR"/>
    <property type="match status" value="1"/>
</dbReference>
<dbReference type="InterPro" id="IPR036388">
    <property type="entry name" value="WH-like_DNA-bd_sf"/>
</dbReference>
<dbReference type="InterPro" id="IPR005119">
    <property type="entry name" value="LysR_subst-bd"/>
</dbReference>
<dbReference type="EMBL" id="CP015230">
    <property type="protein sequence ID" value="ANP41129.1"/>
    <property type="molecule type" value="Genomic_DNA"/>
</dbReference>
<dbReference type="PANTHER" id="PTHR30118">
    <property type="entry name" value="HTH-TYPE TRANSCRIPTIONAL REGULATOR LEUO-RELATED"/>
    <property type="match status" value="1"/>
</dbReference>
<dbReference type="SUPFAM" id="SSF46785">
    <property type="entry name" value="Winged helix' DNA-binding domain"/>
    <property type="match status" value="1"/>
</dbReference>
<evidence type="ECO:0000256" key="3">
    <source>
        <dbReference type="ARBA" id="ARBA00023125"/>
    </source>
</evidence>
<sequence length="320" mass="35752">MHRIDISQISGRVLRVFLTVYDEKSVSRAADVLNSSQSTISHNIEKLRGLLGDALFVQSGRGIVPSARADALAPKVRRILIEMEGLADQGIYDPITDPDPFIIALSSSVLDGELQTIYTALRASLPQKHLIFRDLGKQTQIEPLLETRQVDVVLTLRPRSYSNTLCHMALSQDTMRVFYDPKVRGPVESIADYCSASHATVAFGQGRKSVLQTELEALAIHRRIILGVPNLWMLIRLLQGTDMLASLPARAARNTEGILASSPFPVELPPNQYDLVWHRRFSNSARLQWLLMTIETALSHRGQSQPDEAGHDTLRMLWNE</sequence>
<dbReference type="Pfam" id="PF00126">
    <property type="entry name" value="HTH_1"/>
    <property type="match status" value="1"/>
</dbReference>
<dbReference type="Gene3D" id="3.40.190.10">
    <property type="entry name" value="Periplasmic binding protein-like II"/>
    <property type="match status" value="2"/>
</dbReference>
<dbReference type="GO" id="GO:0003700">
    <property type="term" value="F:DNA-binding transcription factor activity"/>
    <property type="evidence" value="ECO:0007669"/>
    <property type="project" value="InterPro"/>
</dbReference>
<keyword evidence="3" id="KW-0238">DNA-binding</keyword>
<keyword evidence="2" id="KW-0805">Transcription regulation</keyword>
<dbReference type="CDD" id="cd08417">
    <property type="entry name" value="PBP2_Nitroaromatics_like"/>
    <property type="match status" value="1"/>
</dbReference>
<dbReference type="InterPro" id="IPR037402">
    <property type="entry name" value="YidZ_PBP2"/>
</dbReference>
<evidence type="ECO:0000256" key="4">
    <source>
        <dbReference type="ARBA" id="ARBA00023163"/>
    </source>
</evidence>
<dbReference type="AlphaFoldDB" id="A0A1B1A3H3"/>
<evidence type="ECO:0000259" key="5">
    <source>
        <dbReference type="PROSITE" id="PS50931"/>
    </source>
</evidence>
<evidence type="ECO:0000256" key="1">
    <source>
        <dbReference type="ARBA" id="ARBA00009437"/>
    </source>
</evidence>
<dbReference type="PANTHER" id="PTHR30118:SF15">
    <property type="entry name" value="TRANSCRIPTIONAL REGULATORY PROTEIN"/>
    <property type="match status" value="1"/>
</dbReference>